<gene>
    <name evidence="2" type="ORF">GCM10010411_57100</name>
</gene>
<keyword evidence="1" id="KW-0472">Membrane</keyword>
<feature type="transmembrane region" description="Helical" evidence="1">
    <location>
        <begin position="198"/>
        <end position="221"/>
    </location>
</feature>
<dbReference type="Proteomes" id="UP001501509">
    <property type="component" value="Unassembled WGS sequence"/>
</dbReference>
<protein>
    <submittedName>
        <fullName evidence="2">Metal-dependent hydrolase</fullName>
    </submittedName>
</protein>
<comment type="caution">
    <text evidence="2">The sequence shown here is derived from an EMBL/GenBank/DDBJ whole genome shotgun (WGS) entry which is preliminary data.</text>
</comment>
<dbReference type="Pfam" id="PF10118">
    <property type="entry name" value="Metal_hydrol"/>
    <property type="match status" value="1"/>
</dbReference>
<keyword evidence="1" id="KW-0812">Transmembrane</keyword>
<reference evidence="3" key="1">
    <citation type="journal article" date="2019" name="Int. J. Syst. Evol. Microbiol.">
        <title>The Global Catalogue of Microorganisms (GCM) 10K type strain sequencing project: providing services to taxonomists for standard genome sequencing and annotation.</title>
        <authorList>
            <consortium name="The Broad Institute Genomics Platform"/>
            <consortium name="The Broad Institute Genome Sequencing Center for Infectious Disease"/>
            <person name="Wu L."/>
            <person name="Ma J."/>
        </authorList>
    </citation>
    <scope>NUCLEOTIDE SEQUENCE [LARGE SCALE GENOMIC DNA]</scope>
    <source>
        <strain evidence="3">JCM 6833</strain>
    </source>
</reference>
<name>A0ABP6CIJ7_9ACTN</name>
<dbReference type="RefSeq" id="WP_344545540.1">
    <property type="nucleotide sequence ID" value="NZ_BAAATD010000008.1"/>
</dbReference>
<evidence type="ECO:0000313" key="3">
    <source>
        <dbReference type="Proteomes" id="UP001501509"/>
    </source>
</evidence>
<dbReference type="EMBL" id="BAAATD010000008">
    <property type="protein sequence ID" value="GAA2614726.1"/>
    <property type="molecule type" value="Genomic_DNA"/>
</dbReference>
<sequence>MKKAASRPRPAIPPRNVRTRRIAFEYPPEKLPRHYVNGDLVMSHVVTVLSSLFPEGEDYFVRTVRNYRDQIDDPELKRQVAGFIGQEVTHGREHRQFNERLASYGYPTRLIDRLTRYGLALNEKVLPKSVQLAVTAALEHYTATLAEVLLKDPEAQAMFDVDEVRSMFQWHALEENEHKSVAFDVYETVSGDHRIRTWVMHSTTLGLLSAIIAGTILSLLLDRSTYNPLRLFPSLRKLPRSPWLRREVIQHVRDYNRRGFHPDDHDTSELIAEWKTRLFGTDGALADRMKGAGPDSAAAV</sequence>
<dbReference type="PANTHER" id="PTHR39456:SF1">
    <property type="entry name" value="METAL-DEPENDENT HYDROLASE"/>
    <property type="match status" value="1"/>
</dbReference>
<proteinExistence type="predicted"/>
<evidence type="ECO:0000256" key="1">
    <source>
        <dbReference type="SAM" id="Phobius"/>
    </source>
</evidence>
<dbReference type="PANTHER" id="PTHR39456">
    <property type="entry name" value="METAL-DEPENDENT HYDROLASE"/>
    <property type="match status" value="1"/>
</dbReference>
<keyword evidence="1" id="KW-1133">Transmembrane helix</keyword>
<keyword evidence="3" id="KW-1185">Reference proteome</keyword>
<organism evidence="2 3">
    <name type="scientific">Actinomadura fulvescens</name>
    <dbReference type="NCBI Taxonomy" id="46160"/>
    <lineage>
        <taxon>Bacteria</taxon>
        <taxon>Bacillati</taxon>
        <taxon>Actinomycetota</taxon>
        <taxon>Actinomycetes</taxon>
        <taxon>Streptosporangiales</taxon>
        <taxon>Thermomonosporaceae</taxon>
        <taxon>Actinomadura</taxon>
    </lineage>
</organism>
<accession>A0ABP6CIJ7</accession>
<dbReference type="GO" id="GO:0016787">
    <property type="term" value="F:hydrolase activity"/>
    <property type="evidence" value="ECO:0007669"/>
    <property type="project" value="UniProtKB-KW"/>
</dbReference>
<dbReference type="InterPro" id="IPR016516">
    <property type="entry name" value="UCP07580"/>
</dbReference>
<evidence type="ECO:0000313" key="2">
    <source>
        <dbReference type="EMBL" id="GAA2614726.1"/>
    </source>
</evidence>
<keyword evidence="2" id="KW-0378">Hydrolase</keyword>
<dbReference type="PIRSF" id="PIRSF007580">
    <property type="entry name" value="UCP07580"/>
    <property type="match status" value="1"/>
</dbReference>